<dbReference type="OrthoDB" id="9129115at2"/>
<evidence type="ECO:0000313" key="1">
    <source>
        <dbReference type="EMBL" id="AEK57923.1"/>
    </source>
</evidence>
<accession>F9ZNU3</accession>
<evidence type="ECO:0000313" key="2">
    <source>
        <dbReference type="Proteomes" id="UP000006135"/>
    </source>
</evidence>
<dbReference type="EMBL" id="CP002573">
    <property type="protein sequence ID" value="AEK57923.1"/>
    <property type="molecule type" value="Genomic_DNA"/>
</dbReference>
<dbReference type="GeneID" id="92931259"/>
<keyword evidence="2" id="KW-1185">Reference proteome</keyword>
<dbReference type="RefSeq" id="WP_014002791.1">
    <property type="nucleotide sequence ID" value="NC_015850.1"/>
</dbReference>
<dbReference type="KEGG" id="acu:Atc_1274"/>
<protein>
    <submittedName>
        <fullName evidence="1">Uncharacterized protein</fullName>
    </submittedName>
</protein>
<dbReference type="AlphaFoldDB" id="F9ZNU3"/>
<sequence>MPTRMMQRNNIVNGFVLVNDEATNKALAAAKEEVGEAAWKQGHSEEREKIARAKLKEQGVRYETELSGKLDKVDVAETQAKGTTFKKLRVTLEQDNGDKVILSADLNSEYAQRLLPKLESVEPGQKITIGGFATKVERDGREFTNHVATIKDEQGQEIKAKENHFEKAQEEVKKAQEPMIASGSGKNKMVMNKIAESAREKYFEGLAQNIAGRFPERERTSPPRLESHMQTQDGTWHSASLYVDQEGKPKGTVFVQNQEANIKEVYPVEYKERESKAGNPMLSASVTREDGSKLYVNIVPNENQHTGERYLSAMFAQKTPDMEKAQTIEGRGGSLKANETMLKQGEQNRTVQYVQDRFAVNPLENARGQDKAKEAQAVAMGR</sequence>
<name>F9ZNU3_ACICS</name>
<reference evidence="1 2" key="1">
    <citation type="journal article" date="2011" name="J. Genet. Genomics">
        <title>Unraveling the Acidithiobacillus caldus complete genome and its central metabolisms for carbon assimilation.</title>
        <authorList>
            <person name="You X.Y."/>
            <person name="Guo X."/>
            <person name="Zheng H.J."/>
            <person name="Zhang M.J."/>
            <person name="Liu L.J."/>
            <person name="Zhu Y.Q."/>
            <person name="Zhu B."/>
            <person name="Wang S.Y."/>
            <person name="Zhao G.P."/>
            <person name="Poetsch A."/>
            <person name="Jiang C.Y."/>
            <person name="Liu S.J."/>
        </authorList>
    </citation>
    <scope>NUCLEOTIDE SEQUENCE [LARGE SCALE GENOMIC DNA]</scope>
    <source>
        <strain evidence="1 2">SM-1</strain>
    </source>
</reference>
<dbReference type="HOGENOM" id="CLU_722847_0_0_6"/>
<dbReference type="STRING" id="990288.Atc_1274"/>
<dbReference type="Proteomes" id="UP000006135">
    <property type="component" value="Chromosome"/>
</dbReference>
<proteinExistence type="predicted"/>
<organism evidence="1 2">
    <name type="scientific">Acidithiobacillus caldus (strain SM-1)</name>
    <dbReference type="NCBI Taxonomy" id="990288"/>
    <lineage>
        <taxon>Bacteria</taxon>
        <taxon>Pseudomonadati</taxon>
        <taxon>Pseudomonadota</taxon>
        <taxon>Acidithiobacillia</taxon>
        <taxon>Acidithiobacillales</taxon>
        <taxon>Acidithiobacillaceae</taxon>
        <taxon>Acidithiobacillus</taxon>
    </lineage>
</organism>
<gene>
    <name evidence="1" type="ordered locus">Atc_1274</name>
</gene>